<feature type="transmembrane region" description="Helical" evidence="2">
    <location>
        <begin position="301"/>
        <end position="325"/>
    </location>
</feature>
<keyword evidence="2" id="KW-1133">Transmembrane helix</keyword>
<keyword evidence="2" id="KW-0472">Membrane</keyword>
<evidence type="ECO:0000313" key="3">
    <source>
        <dbReference type="Proteomes" id="UP000492821"/>
    </source>
</evidence>
<organism evidence="3 4">
    <name type="scientific">Panagrellus redivivus</name>
    <name type="common">Microworm</name>
    <dbReference type="NCBI Taxonomy" id="6233"/>
    <lineage>
        <taxon>Eukaryota</taxon>
        <taxon>Metazoa</taxon>
        <taxon>Ecdysozoa</taxon>
        <taxon>Nematoda</taxon>
        <taxon>Chromadorea</taxon>
        <taxon>Rhabditida</taxon>
        <taxon>Tylenchina</taxon>
        <taxon>Panagrolaimomorpha</taxon>
        <taxon>Panagrolaimoidea</taxon>
        <taxon>Panagrolaimidae</taxon>
        <taxon>Panagrellus</taxon>
    </lineage>
</organism>
<protein>
    <submittedName>
        <fullName evidence="4">Protein tincar</fullName>
    </submittedName>
</protein>
<feature type="compositionally biased region" description="Polar residues" evidence="1">
    <location>
        <begin position="817"/>
        <end position="838"/>
    </location>
</feature>
<feature type="compositionally biased region" description="Basic and acidic residues" evidence="1">
    <location>
        <begin position="875"/>
        <end position="888"/>
    </location>
</feature>
<dbReference type="PANTHER" id="PTHR21579:SF20">
    <property type="entry name" value="PROTEIN TINCAR"/>
    <property type="match status" value="1"/>
</dbReference>
<feature type="compositionally biased region" description="Low complexity" evidence="1">
    <location>
        <begin position="863"/>
        <end position="874"/>
    </location>
</feature>
<reference evidence="4" key="2">
    <citation type="submission" date="2020-10" db="UniProtKB">
        <authorList>
            <consortium name="WormBaseParasite"/>
        </authorList>
    </citation>
    <scope>IDENTIFICATION</scope>
</reference>
<name>A0A7E4W5F9_PANRE</name>
<keyword evidence="3" id="KW-1185">Reference proteome</keyword>
<feature type="region of interest" description="Disordered" evidence="1">
    <location>
        <begin position="860"/>
        <end position="897"/>
    </location>
</feature>
<dbReference type="AlphaFoldDB" id="A0A7E4W5F9"/>
<accession>A0A7E4W5F9</accession>
<proteinExistence type="predicted"/>
<feature type="transmembrane region" description="Helical" evidence="2">
    <location>
        <begin position="242"/>
        <end position="262"/>
    </location>
</feature>
<feature type="compositionally biased region" description="Polar residues" evidence="1">
    <location>
        <begin position="718"/>
        <end position="741"/>
    </location>
</feature>
<feature type="compositionally biased region" description="Polar residues" evidence="1">
    <location>
        <begin position="751"/>
        <end position="800"/>
    </location>
</feature>
<feature type="transmembrane region" description="Helical" evidence="2">
    <location>
        <begin position="54"/>
        <end position="77"/>
    </location>
</feature>
<sequence length="897" mass="100953">MGCIFRARLNSLWSVWYTVIFLLIQIYLIYLGFERYRLYTEMKWPHGAYPHLWLTVYVALYAACIPLCLLFFAFGFFKSGNIPGDNETLGFRTERILEITGSTRKSCCLRSLKSLWLHAPPLPQTIHIFLAVFQLFAQQVMLAQLYRFGFINSGDFMNTELDFLYQRARQLALNLPMGDTRLQGFRITTEELTGSPIAPNLLPILMHARLFGISLEFVNFVVALIAFSIAYSAVFWRVNKAFVFWFSFHLIFYIADVIFTYLEFCILLRIQETNHHSIRPIGLGQHLAHARPKILYHPLSIIAFFWATFLLMFIGPILLYCYGYQKYFTAVSALRNRNRERAQATVTDDYGEIRRRQLDDPGDELCCSGYCPTMISIIYLLVIIGVKGPTMGGILNLIVNEHKPIILTSIIVHGLYLSTWILIWFVITLKQEWQFRILHQVHEFLSIQNAHKLGFGTIVGKAPSELKNALIMMQGDHMYVTDDPLAKQSLMRHALKTNTQEEVYWLRANQSPTARRPPPDEGKSTQEMTRLLGPGVRRQSSGTAVPIGNQSPSMQQYQQNRSLRGLPPQGPLVGYNEEQMMNNFGTMQQVYGQGRQALQTATLGRASTQNLHHQPESYASINKNMKPGYATDTIQRRGSQTKAEFMETATYGNNATYATYSRAPQNRIYQPSQPAPITSAGIYDTYNGALRQTSEPLHPAQVKASPLLSEKKIMSSMGEPSQYQRTGNMSSFSNQRPTVNAVNRLPPSGTPPQWNNLFKPTLSASSSQQDSCFTPTSSISSKQTPTAGSPNNPTRYNGQTHAGIYGDIRAGSEPHHQNTGYNSGTLTKASTSLSSVSKQGPPAPVRLPIKSTTVSITRHHNDSANFSLSSSNDSGDPHKQHPLDRTDPNSEYATSVV</sequence>
<feature type="transmembrane region" description="Helical" evidence="2">
    <location>
        <begin position="405"/>
        <end position="427"/>
    </location>
</feature>
<feature type="transmembrane region" description="Helical" evidence="2">
    <location>
        <begin position="217"/>
        <end position="236"/>
    </location>
</feature>
<evidence type="ECO:0000313" key="4">
    <source>
        <dbReference type="WBParaSite" id="Pan_g7347.t1"/>
    </source>
</evidence>
<feature type="region of interest" description="Disordered" evidence="1">
    <location>
        <begin position="716"/>
        <end position="848"/>
    </location>
</feature>
<reference evidence="3" key="1">
    <citation type="journal article" date="2013" name="Genetics">
        <title>The draft genome and transcriptome of Panagrellus redivivus are shaped by the harsh demands of a free-living lifestyle.</title>
        <authorList>
            <person name="Srinivasan J."/>
            <person name="Dillman A.R."/>
            <person name="Macchietto M.G."/>
            <person name="Heikkinen L."/>
            <person name="Lakso M."/>
            <person name="Fracchia K.M."/>
            <person name="Antoshechkin I."/>
            <person name="Mortazavi A."/>
            <person name="Wong G."/>
            <person name="Sternberg P.W."/>
        </authorList>
    </citation>
    <scope>NUCLEOTIDE SEQUENCE [LARGE SCALE GENOMIC DNA]</scope>
    <source>
        <strain evidence="3">MT8872</strain>
    </source>
</reference>
<dbReference type="WBParaSite" id="Pan_g7347.t1">
    <property type="protein sequence ID" value="Pan_g7347.t1"/>
    <property type="gene ID" value="Pan_g7347"/>
</dbReference>
<dbReference type="PANTHER" id="PTHR21579">
    <property type="entry name" value="PROTEIN TINCAR"/>
    <property type="match status" value="1"/>
</dbReference>
<keyword evidence="2" id="KW-0812">Transmembrane</keyword>
<evidence type="ECO:0000256" key="2">
    <source>
        <dbReference type="SAM" id="Phobius"/>
    </source>
</evidence>
<feature type="compositionally biased region" description="Polar residues" evidence="1">
    <location>
        <begin position="538"/>
        <end position="551"/>
    </location>
</feature>
<feature type="region of interest" description="Disordered" evidence="1">
    <location>
        <begin position="532"/>
        <end position="551"/>
    </location>
</feature>
<dbReference type="InterPro" id="IPR053291">
    <property type="entry name" value="Ommatidial_diff-associated"/>
</dbReference>
<evidence type="ECO:0000256" key="1">
    <source>
        <dbReference type="SAM" id="MobiDB-lite"/>
    </source>
</evidence>
<dbReference type="Proteomes" id="UP000492821">
    <property type="component" value="Unassembled WGS sequence"/>
</dbReference>
<feature type="transmembrane region" description="Helical" evidence="2">
    <location>
        <begin position="15"/>
        <end position="33"/>
    </location>
</feature>
<feature type="transmembrane region" description="Helical" evidence="2">
    <location>
        <begin position="377"/>
        <end position="398"/>
    </location>
</feature>